<feature type="transmembrane region" description="Helical" evidence="4">
    <location>
        <begin position="129"/>
        <end position="146"/>
    </location>
</feature>
<dbReference type="EMBL" id="BKAG01000034">
    <property type="protein sequence ID" value="GEP44688.1"/>
    <property type="molecule type" value="Genomic_DNA"/>
</dbReference>
<dbReference type="Proteomes" id="UP000321577">
    <property type="component" value="Unassembled WGS sequence"/>
</dbReference>
<keyword evidence="6" id="KW-1185">Reference proteome</keyword>
<proteinExistence type="predicted"/>
<feature type="transmembrane region" description="Helical" evidence="4">
    <location>
        <begin position="233"/>
        <end position="251"/>
    </location>
</feature>
<evidence type="ECO:0000313" key="5">
    <source>
        <dbReference type="EMBL" id="GEP44688.1"/>
    </source>
</evidence>
<keyword evidence="1" id="KW-0677">Repeat</keyword>
<feature type="transmembrane region" description="Helical" evidence="4">
    <location>
        <begin position="344"/>
        <end position="362"/>
    </location>
</feature>
<dbReference type="AlphaFoldDB" id="A0A512MD90"/>
<feature type="transmembrane region" description="Helical" evidence="4">
    <location>
        <begin position="404"/>
        <end position="421"/>
    </location>
</feature>
<reference evidence="5 6" key="1">
    <citation type="submission" date="2019-07" db="EMBL/GenBank/DDBJ databases">
        <title>Whole genome shotgun sequence of Brevifollis gellanilyticus NBRC 108608.</title>
        <authorList>
            <person name="Hosoyama A."/>
            <person name="Uohara A."/>
            <person name="Ohji S."/>
            <person name="Ichikawa N."/>
        </authorList>
    </citation>
    <scope>NUCLEOTIDE SEQUENCE [LARGE SCALE GENOMIC DNA]</scope>
    <source>
        <strain evidence="5 6">NBRC 108608</strain>
    </source>
</reference>
<protein>
    <submittedName>
        <fullName evidence="5">Uncharacterized protein</fullName>
    </submittedName>
</protein>
<feature type="transmembrane region" description="Helical" evidence="4">
    <location>
        <begin position="313"/>
        <end position="332"/>
    </location>
</feature>
<dbReference type="PANTHER" id="PTHR44227">
    <property type="match status" value="1"/>
</dbReference>
<dbReference type="SMART" id="SM00028">
    <property type="entry name" value="TPR"/>
    <property type="match status" value="4"/>
</dbReference>
<keyword evidence="4" id="KW-1133">Transmembrane helix</keyword>
<keyword evidence="4" id="KW-0472">Membrane</keyword>
<dbReference type="PROSITE" id="PS50005">
    <property type="entry name" value="TPR"/>
    <property type="match status" value="1"/>
</dbReference>
<gene>
    <name evidence="5" type="ORF">BGE01nite_39790</name>
</gene>
<feature type="transmembrane region" description="Helical" evidence="4">
    <location>
        <begin position="193"/>
        <end position="213"/>
    </location>
</feature>
<comment type="caution">
    <text evidence="5">The sequence shown here is derived from an EMBL/GenBank/DDBJ whole genome shotgun (WGS) entry which is preliminary data.</text>
</comment>
<name>A0A512MD90_9BACT</name>
<evidence type="ECO:0000256" key="2">
    <source>
        <dbReference type="ARBA" id="ARBA00022803"/>
    </source>
</evidence>
<sequence length="597" mass="67470">MWSARRLITALLLAVLPWFLYSHTLHFEPLLDDDPYIFHNPLLKDSESFLYPLYFKTFALSADKWGISPDVPLNFILRPFAYLTFYLNLNFGGPETAGFRLVNISLHMLNGMLLFLLAQSLAGRKDGRSFIASLSVALLFAVHPLATESVTYIVQRFESLSTLLCLLAVLTYIQSRKVSNLQLGRAWKAGSLICTLLAMFSKETAFTLPVMLVLLEMTWRRQTLWRSLVSARWHLLLMPVIPLLIFAAEWAQSGRFSVVDSVNITNGGPQEYNVMQYFTTQICAWVSYLRLLILPVGQNFDHNYPLITSMSDWRVISSGSFVLALFLCSWLYFRRHRGATSAMVLWGLLWYFVTLAPSSSIVPLPDLFSEHRCYLPSIGVFIALAALLKEMLSLRLPAFSRLTLIAAGSSCVLALSFATLLRNETYRSRETIWRDALSKGSDKARVWKGLGISANNAGRHDEAINCFKRSTENHPEDIESWINLCAMYVQQKRSEDALAAGNMAVKHVGNKATLLHLMAHSLVQLGRWQEAKGVWENILKTLPDHRDSHLSLAEIAAQTGKGQEAMRHLNAAERIMPLDRHYAELKNQLQTQVASLP</sequence>
<dbReference type="InterPro" id="IPR019734">
    <property type="entry name" value="TPR_rpt"/>
</dbReference>
<feature type="transmembrane region" description="Helical" evidence="4">
    <location>
        <begin position="152"/>
        <end position="173"/>
    </location>
</feature>
<dbReference type="Pfam" id="PF13432">
    <property type="entry name" value="TPR_16"/>
    <property type="match status" value="2"/>
</dbReference>
<evidence type="ECO:0000256" key="3">
    <source>
        <dbReference type="PROSITE-ProRule" id="PRU00339"/>
    </source>
</evidence>
<feature type="transmembrane region" description="Helical" evidence="4">
    <location>
        <begin position="272"/>
        <end position="293"/>
    </location>
</feature>
<evidence type="ECO:0000256" key="1">
    <source>
        <dbReference type="ARBA" id="ARBA00022737"/>
    </source>
</evidence>
<keyword evidence="2 3" id="KW-0802">TPR repeat</keyword>
<accession>A0A512MD90</accession>
<keyword evidence="4" id="KW-0812">Transmembrane</keyword>
<organism evidence="5 6">
    <name type="scientific">Brevifollis gellanilyticus</name>
    <dbReference type="NCBI Taxonomy" id="748831"/>
    <lineage>
        <taxon>Bacteria</taxon>
        <taxon>Pseudomonadati</taxon>
        <taxon>Verrucomicrobiota</taxon>
        <taxon>Verrucomicrobiia</taxon>
        <taxon>Verrucomicrobiales</taxon>
        <taxon>Verrucomicrobiaceae</taxon>
    </lineage>
</organism>
<dbReference type="Gene3D" id="1.25.40.10">
    <property type="entry name" value="Tetratricopeptide repeat domain"/>
    <property type="match status" value="1"/>
</dbReference>
<evidence type="ECO:0000256" key="4">
    <source>
        <dbReference type="SAM" id="Phobius"/>
    </source>
</evidence>
<dbReference type="InterPro" id="IPR052346">
    <property type="entry name" value="O-mannosyl-transferase_TMTC"/>
</dbReference>
<dbReference type="SUPFAM" id="SSF48452">
    <property type="entry name" value="TPR-like"/>
    <property type="match status" value="1"/>
</dbReference>
<evidence type="ECO:0000313" key="6">
    <source>
        <dbReference type="Proteomes" id="UP000321577"/>
    </source>
</evidence>
<feature type="transmembrane region" description="Helical" evidence="4">
    <location>
        <begin position="97"/>
        <end position="117"/>
    </location>
</feature>
<feature type="repeat" description="TPR" evidence="3">
    <location>
        <begin position="444"/>
        <end position="477"/>
    </location>
</feature>
<dbReference type="InterPro" id="IPR011990">
    <property type="entry name" value="TPR-like_helical_dom_sf"/>
</dbReference>
<dbReference type="PANTHER" id="PTHR44227:SF3">
    <property type="entry name" value="PROTEIN O-MANNOSYL-TRANSFERASE TMTC4"/>
    <property type="match status" value="1"/>
</dbReference>